<dbReference type="GO" id="GO:0019825">
    <property type="term" value="F:oxygen binding"/>
    <property type="evidence" value="ECO:0007669"/>
    <property type="project" value="InterPro"/>
</dbReference>
<dbReference type="Pfam" id="PF00563">
    <property type="entry name" value="EAL"/>
    <property type="match status" value="1"/>
</dbReference>
<dbReference type="NCBIfam" id="TIGR00254">
    <property type="entry name" value="GGDEF"/>
    <property type="match status" value="1"/>
</dbReference>
<dbReference type="Pfam" id="PF00990">
    <property type="entry name" value="GGDEF"/>
    <property type="match status" value="1"/>
</dbReference>
<dbReference type="GO" id="GO:0020037">
    <property type="term" value="F:heme binding"/>
    <property type="evidence" value="ECO:0007669"/>
    <property type="project" value="InterPro"/>
</dbReference>
<dbReference type="Gene3D" id="2.10.70.100">
    <property type="match status" value="1"/>
</dbReference>
<proteinExistence type="predicted"/>
<dbReference type="SMART" id="SM00267">
    <property type="entry name" value="GGDEF"/>
    <property type="match status" value="1"/>
</dbReference>
<evidence type="ECO:0000259" key="5">
    <source>
        <dbReference type="PROSITE" id="PS50883"/>
    </source>
</evidence>
<dbReference type="InterPro" id="IPR013655">
    <property type="entry name" value="PAS_fold_3"/>
</dbReference>
<dbReference type="Pfam" id="PF11563">
    <property type="entry name" value="Protoglobin"/>
    <property type="match status" value="1"/>
</dbReference>
<dbReference type="InterPro" id="IPR035919">
    <property type="entry name" value="EAL_sf"/>
</dbReference>
<dbReference type="SMART" id="SM00091">
    <property type="entry name" value="PAS"/>
    <property type="match status" value="2"/>
</dbReference>
<dbReference type="CDD" id="cd01068">
    <property type="entry name" value="globin_sensor"/>
    <property type="match status" value="1"/>
</dbReference>
<dbReference type="NCBIfam" id="TIGR00229">
    <property type="entry name" value="sensory_box"/>
    <property type="match status" value="1"/>
</dbReference>
<comment type="caution">
    <text evidence="7">The sequence shown here is derived from an EMBL/GenBank/DDBJ whole genome shotgun (WGS) entry which is preliminary data.</text>
</comment>
<dbReference type="CDD" id="cd01948">
    <property type="entry name" value="EAL"/>
    <property type="match status" value="1"/>
</dbReference>
<feature type="domain" description="PAC" evidence="4">
    <location>
        <begin position="365"/>
        <end position="422"/>
    </location>
</feature>
<dbReference type="OrthoDB" id="9813903at2"/>
<protein>
    <recommendedName>
        <fullName evidence="1">Diguanylate cyclase DosC</fullName>
    </recommendedName>
    <alternativeName>
        <fullName evidence="2">Direct oxygen-sensing cyclase</fullName>
    </alternativeName>
</protein>
<dbReference type="AlphaFoldDB" id="A0A3M6R013"/>
<dbReference type="Pfam" id="PF13188">
    <property type="entry name" value="PAS_8"/>
    <property type="match status" value="1"/>
</dbReference>
<evidence type="ECO:0000256" key="1">
    <source>
        <dbReference type="ARBA" id="ARBA00015125"/>
    </source>
</evidence>
<dbReference type="Gene3D" id="3.20.20.450">
    <property type="entry name" value="EAL domain"/>
    <property type="match status" value="1"/>
</dbReference>
<dbReference type="InterPro" id="IPR029787">
    <property type="entry name" value="Nucleotide_cyclase"/>
</dbReference>
<reference evidence="7 8" key="1">
    <citation type="submission" date="2018-10" db="EMBL/GenBank/DDBJ databases">
        <title>Draft genome of Cortibacter populi DSM10536.</title>
        <authorList>
            <person name="Bernier A.-M."/>
            <person name="Bernard K."/>
        </authorList>
    </citation>
    <scope>NUCLEOTIDE SEQUENCE [LARGE SCALE GENOMIC DNA]</scope>
    <source>
        <strain evidence="7 8">DSM 105136</strain>
    </source>
</reference>
<name>A0A3M6R013_9BURK</name>
<dbReference type="InterPro" id="IPR009050">
    <property type="entry name" value="Globin-like_sf"/>
</dbReference>
<evidence type="ECO:0000259" key="6">
    <source>
        <dbReference type="PROSITE" id="PS50887"/>
    </source>
</evidence>
<dbReference type="Gene3D" id="3.30.70.270">
    <property type="match status" value="1"/>
</dbReference>
<accession>A0A3M6R013</accession>
<dbReference type="SUPFAM" id="SSF46458">
    <property type="entry name" value="Globin-like"/>
    <property type="match status" value="1"/>
</dbReference>
<feature type="domain" description="GGDEF" evidence="6">
    <location>
        <begin position="453"/>
        <end position="585"/>
    </location>
</feature>
<dbReference type="InterPro" id="IPR012292">
    <property type="entry name" value="Globin/Proto"/>
</dbReference>
<evidence type="ECO:0000313" key="8">
    <source>
        <dbReference type="Proteomes" id="UP000278006"/>
    </source>
</evidence>
<evidence type="ECO:0000313" key="7">
    <source>
        <dbReference type="EMBL" id="RMX08610.1"/>
    </source>
</evidence>
<dbReference type="SUPFAM" id="SSF55073">
    <property type="entry name" value="Nucleotide cyclase"/>
    <property type="match status" value="1"/>
</dbReference>
<dbReference type="PANTHER" id="PTHR44757:SF2">
    <property type="entry name" value="BIOFILM ARCHITECTURE MAINTENANCE PROTEIN MBAA"/>
    <property type="match status" value="1"/>
</dbReference>
<dbReference type="CDD" id="cd00130">
    <property type="entry name" value="PAS"/>
    <property type="match status" value="1"/>
</dbReference>
<dbReference type="SUPFAM" id="SSF141868">
    <property type="entry name" value="EAL domain-like"/>
    <property type="match status" value="1"/>
</dbReference>
<dbReference type="InterPro" id="IPR000014">
    <property type="entry name" value="PAS"/>
</dbReference>
<dbReference type="SMART" id="SM00052">
    <property type="entry name" value="EAL"/>
    <property type="match status" value="1"/>
</dbReference>
<gene>
    <name evidence="7" type="ORF">D8I35_05955</name>
</gene>
<dbReference type="PROSITE" id="PS50887">
    <property type="entry name" value="GGDEF"/>
    <property type="match status" value="1"/>
</dbReference>
<sequence length="858" mass="97288">MNDFTAHRGLSKPPEAIDPSTCEAHRQRMGIDAETAALLHRLQPFFQRYGRDLVDGFYRHFASAPELQPLIGDEATLERLKQAQFDYFQELCCGHYGSAYFEKRARMGRVHADIGLSPSWHLSAYAHYLEQMLPMLARQLGEASQPLIPALQALLKIMLLDIELAISAYIKQRDAIIGELHDYRTVFAQLPFATMVIDQDLVVHFANQAFEKLFDIAVLDIEGQALGRFMDCPDLARLTQQVRPKQQFEAFTWLSCLNRPTPARYPVNLCISLLPGVPADQRRLLLVIEDQRHRIQLESELQKAQAAAGVGSWRINMLDDSLLLSHEAADIYGLGPATPMTLKAFLGLVHRADRRALRQAWRKALRGEPLLFEHRFRRNGQEHWMEVRGQVAFEKIFQVPISLSGMVHDITERKQSEAQIHQLAFYDPLTGLPNRAMALQQLHSWLAHHGSDRLAGLLFIDLDHFKNINDSKGHSVGDQVLVDVVRRLAQVLRPNEMLTRIGGDEFVVLLHNTERSAASATARRLLGILEQPVIHQQQRLSLGMSIGIALFPSDGRSAEDLLKHADIAMYSAKRAGGNNFAFYHPDMSRDIERATFLQGKLEHALQHGLLRVHYQPIIALRHSQARRMQGAEALLRWDDSEWGWISPSEFIPLAEARGMIHRVGDWTLSEVCRQIRRWKDAALSPNGRISVNISAQQIERVDFVDHISRLVRNAGIAPADLELELTERVLIKNPQAAWQVGQELSARGFLLSIDDFGTHYSSLEQLQRIPAQKLKLDMVFIRDMLKSPKHFKLVQSIIRMAHSMQMRTVAEGVENVQQALALAEMGCNQAQGFLFSRALAADELADHWLMPAFSRTQH</sequence>
<dbReference type="InterPro" id="IPR035965">
    <property type="entry name" value="PAS-like_dom_sf"/>
</dbReference>
<dbReference type="CDD" id="cd01949">
    <property type="entry name" value="GGDEF"/>
    <property type="match status" value="1"/>
</dbReference>
<keyword evidence="8" id="KW-1185">Reference proteome</keyword>
<dbReference type="RefSeq" id="WP_122226735.1">
    <property type="nucleotide sequence ID" value="NZ_RDQO01000001.1"/>
</dbReference>
<feature type="region of interest" description="Disordered" evidence="3">
    <location>
        <begin position="1"/>
        <end position="20"/>
    </location>
</feature>
<dbReference type="InterPro" id="IPR044398">
    <property type="entry name" value="Globin-sensor_dom"/>
</dbReference>
<dbReference type="Pfam" id="PF08447">
    <property type="entry name" value="PAS_3"/>
    <property type="match status" value="1"/>
</dbReference>
<dbReference type="PROSITE" id="PS50113">
    <property type="entry name" value="PAC"/>
    <property type="match status" value="1"/>
</dbReference>
<dbReference type="InterPro" id="IPR039379">
    <property type="entry name" value="Protoglobin_sensor_dom"/>
</dbReference>
<organism evidence="7 8">
    <name type="scientific">Corticibacter populi</name>
    <dbReference type="NCBI Taxonomy" id="1550736"/>
    <lineage>
        <taxon>Bacteria</taxon>
        <taxon>Pseudomonadati</taxon>
        <taxon>Pseudomonadota</taxon>
        <taxon>Betaproteobacteria</taxon>
        <taxon>Burkholderiales</taxon>
        <taxon>Comamonadaceae</taxon>
        <taxon>Corticibacter</taxon>
    </lineage>
</organism>
<evidence type="ECO:0000259" key="4">
    <source>
        <dbReference type="PROSITE" id="PS50113"/>
    </source>
</evidence>
<dbReference type="SUPFAM" id="SSF55785">
    <property type="entry name" value="PYP-like sensor domain (PAS domain)"/>
    <property type="match status" value="2"/>
</dbReference>
<dbReference type="InterPro" id="IPR001633">
    <property type="entry name" value="EAL_dom"/>
</dbReference>
<dbReference type="InterPro" id="IPR043128">
    <property type="entry name" value="Rev_trsase/Diguanyl_cyclase"/>
</dbReference>
<dbReference type="InterPro" id="IPR000160">
    <property type="entry name" value="GGDEF_dom"/>
</dbReference>
<dbReference type="PANTHER" id="PTHR44757">
    <property type="entry name" value="DIGUANYLATE CYCLASE DGCP"/>
    <property type="match status" value="1"/>
</dbReference>
<dbReference type="PROSITE" id="PS50883">
    <property type="entry name" value="EAL"/>
    <property type="match status" value="1"/>
</dbReference>
<dbReference type="Proteomes" id="UP000278006">
    <property type="component" value="Unassembled WGS sequence"/>
</dbReference>
<dbReference type="Gene3D" id="1.10.490.10">
    <property type="entry name" value="Globins"/>
    <property type="match status" value="1"/>
</dbReference>
<dbReference type="Gene3D" id="3.30.450.20">
    <property type="entry name" value="PAS domain"/>
    <property type="match status" value="2"/>
</dbReference>
<dbReference type="InterPro" id="IPR000700">
    <property type="entry name" value="PAS-assoc_C"/>
</dbReference>
<dbReference type="EMBL" id="RDQO01000001">
    <property type="protein sequence ID" value="RMX08610.1"/>
    <property type="molecule type" value="Genomic_DNA"/>
</dbReference>
<evidence type="ECO:0000256" key="2">
    <source>
        <dbReference type="ARBA" id="ARBA00029839"/>
    </source>
</evidence>
<evidence type="ECO:0000256" key="3">
    <source>
        <dbReference type="SAM" id="MobiDB-lite"/>
    </source>
</evidence>
<feature type="domain" description="EAL" evidence="5">
    <location>
        <begin position="594"/>
        <end position="852"/>
    </location>
</feature>
<dbReference type="InterPro" id="IPR052155">
    <property type="entry name" value="Biofilm_reg_signaling"/>
</dbReference>